<dbReference type="CDD" id="cd06928">
    <property type="entry name" value="RNAP_alpha_NTD"/>
    <property type="match status" value="1"/>
</dbReference>
<keyword evidence="15" id="KW-1185">Reference proteome</keyword>
<sequence length="330" mass="36264">MEPIRPEIRVEESTPRFGRIVVEPLERGFGVTLGNALRRVLLSSVRGAAITAVRVEGVLHEFSTIPGVREDVIELVLNLKHVPVRCYAEEESRILRLEAQGPCRVTAGMIEPDSEIDFVDPDAYICELEEGARLAMDLYVEQGVGYLPNDRPRAAYLPVDSLPIDALFSPVERVKYEVQAARVGQRTDYDSLVLEVWTNGVISPEEAVAESSQILKGYFSQIAGDLGRSVVVESPLAPVGAEGDESASPTGDEDGFLARPVRDLELSIRSENCLLRGGILSIGDLVGRSKEDLLKIRNLGKISLREIEEKLEQAGLSLITAETEKETKEE</sequence>
<evidence type="ECO:0000313" key="15">
    <source>
        <dbReference type="Proteomes" id="UP000671879"/>
    </source>
</evidence>
<evidence type="ECO:0000256" key="12">
    <source>
        <dbReference type="HAMAP-Rule" id="MF_00059"/>
    </source>
</evidence>
<feature type="region of interest" description="Alpha C-terminal domain (alpha-CTD)" evidence="12">
    <location>
        <begin position="256"/>
        <end position="330"/>
    </location>
</feature>
<dbReference type="Proteomes" id="UP000671879">
    <property type="component" value="Chromosome"/>
</dbReference>
<evidence type="ECO:0000256" key="3">
    <source>
        <dbReference type="ARBA" id="ARBA00015972"/>
    </source>
</evidence>
<dbReference type="InterPro" id="IPR011773">
    <property type="entry name" value="DNA-dir_RpoA"/>
</dbReference>
<protein>
    <recommendedName>
        <fullName evidence="3 12">DNA-directed RNA polymerase subunit alpha</fullName>
        <shortName evidence="12">RNAP subunit alpha</shortName>
        <ecNumber evidence="2 12">2.7.7.6</ecNumber>
    </recommendedName>
    <alternativeName>
        <fullName evidence="9 12">RNA polymerase subunit alpha</fullName>
    </alternativeName>
    <alternativeName>
        <fullName evidence="8 12">Transcriptase subunit alpha</fullName>
    </alternativeName>
</protein>
<comment type="subunit">
    <text evidence="11 12">Homodimer. The RNAP catalytic core consists of 2 alpha, 1 beta, 1 beta' and 1 omega subunit. When a sigma factor is associated with the core the holoenzyme is formed, which can initiate transcription.</text>
</comment>
<comment type="domain">
    <text evidence="12">The N-terminal domain is essential for RNAP assembly and basal transcription, whereas the C-terminal domain is involved in interaction with transcriptional regulators and with upstream promoter elements.</text>
</comment>
<keyword evidence="6 12" id="KW-0548">Nucleotidyltransferase</keyword>
<feature type="region of interest" description="Alpha N-terminal domain (alpha-NTD)" evidence="12">
    <location>
        <begin position="1"/>
        <end position="233"/>
    </location>
</feature>
<reference evidence="15" key="1">
    <citation type="submission" date="2021-04" db="EMBL/GenBank/DDBJ databases">
        <title>A novel Synergistetes isolate from a pyrite-forming mixed culture.</title>
        <authorList>
            <person name="Bunk B."/>
            <person name="Sproer C."/>
            <person name="Spring S."/>
            <person name="Pester M."/>
        </authorList>
    </citation>
    <scope>NUCLEOTIDE SEQUENCE [LARGE SCALE GENOMIC DNA]</scope>
    <source>
        <strain evidence="15">J.5.4.2-T.3.5.2</strain>
    </source>
</reference>
<feature type="domain" description="DNA-directed RNA polymerase RpoA/D/Rpb3-type" evidence="13">
    <location>
        <begin position="17"/>
        <end position="225"/>
    </location>
</feature>
<evidence type="ECO:0000256" key="1">
    <source>
        <dbReference type="ARBA" id="ARBA00007123"/>
    </source>
</evidence>
<dbReference type="NCBIfam" id="NF003513">
    <property type="entry name" value="PRK05182.1-2"/>
    <property type="match status" value="1"/>
</dbReference>
<evidence type="ECO:0000256" key="10">
    <source>
        <dbReference type="ARBA" id="ARBA00048552"/>
    </source>
</evidence>
<dbReference type="NCBIfam" id="TIGR02027">
    <property type="entry name" value="rpoA"/>
    <property type="match status" value="1"/>
</dbReference>
<evidence type="ECO:0000256" key="9">
    <source>
        <dbReference type="ARBA" id="ARBA00033070"/>
    </source>
</evidence>
<dbReference type="NCBIfam" id="NF003519">
    <property type="entry name" value="PRK05182.2-5"/>
    <property type="match status" value="1"/>
</dbReference>
<organism evidence="14 15">
    <name type="scientific">Aminithiophilus ramosus</name>
    <dbReference type="NCBI Taxonomy" id="3029084"/>
    <lineage>
        <taxon>Bacteria</taxon>
        <taxon>Thermotogati</taxon>
        <taxon>Synergistota</taxon>
        <taxon>Synergistia</taxon>
        <taxon>Synergistales</taxon>
        <taxon>Aminithiophilaceae</taxon>
        <taxon>Aminithiophilus</taxon>
    </lineage>
</organism>
<evidence type="ECO:0000256" key="2">
    <source>
        <dbReference type="ARBA" id="ARBA00012418"/>
    </source>
</evidence>
<evidence type="ECO:0000256" key="5">
    <source>
        <dbReference type="ARBA" id="ARBA00022679"/>
    </source>
</evidence>
<dbReference type="FunFam" id="2.170.120.12:FF:000001">
    <property type="entry name" value="DNA-directed RNA polymerase subunit alpha"/>
    <property type="match status" value="1"/>
</dbReference>
<comment type="function">
    <text evidence="12">DNA-dependent RNA polymerase catalyzes the transcription of DNA into RNA using the four ribonucleoside triphosphates as substrates.</text>
</comment>
<dbReference type="RefSeq" id="WP_274372666.1">
    <property type="nucleotide sequence ID" value="NZ_CP072943.1"/>
</dbReference>
<dbReference type="InterPro" id="IPR011262">
    <property type="entry name" value="DNA-dir_RNA_pol_insert"/>
</dbReference>
<dbReference type="InterPro" id="IPR011263">
    <property type="entry name" value="DNA-dir_RNA_pol_RpoA/D/Rpb3"/>
</dbReference>
<dbReference type="GO" id="GO:0003677">
    <property type="term" value="F:DNA binding"/>
    <property type="evidence" value="ECO:0007669"/>
    <property type="project" value="UniProtKB-UniRule"/>
</dbReference>
<dbReference type="Gene3D" id="2.170.120.12">
    <property type="entry name" value="DNA-directed RNA polymerase, insert domain"/>
    <property type="match status" value="1"/>
</dbReference>
<dbReference type="InterPro" id="IPR036603">
    <property type="entry name" value="RBP11-like"/>
</dbReference>
<dbReference type="Pfam" id="PF01193">
    <property type="entry name" value="RNA_pol_L"/>
    <property type="match status" value="1"/>
</dbReference>
<dbReference type="SMART" id="SM00662">
    <property type="entry name" value="RPOLD"/>
    <property type="match status" value="1"/>
</dbReference>
<dbReference type="GO" id="GO:0003899">
    <property type="term" value="F:DNA-directed RNA polymerase activity"/>
    <property type="evidence" value="ECO:0007669"/>
    <property type="project" value="UniProtKB-UniRule"/>
</dbReference>
<comment type="catalytic activity">
    <reaction evidence="10 12">
        <text>RNA(n) + a ribonucleoside 5'-triphosphate = RNA(n+1) + diphosphate</text>
        <dbReference type="Rhea" id="RHEA:21248"/>
        <dbReference type="Rhea" id="RHEA-COMP:14527"/>
        <dbReference type="Rhea" id="RHEA-COMP:17342"/>
        <dbReference type="ChEBI" id="CHEBI:33019"/>
        <dbReference type="ChEBI" id="CHEBI:61557"/>
        <dbReference type="ChEBI" id="CHEBI:140395"/>
        <dbReference type="EC" id="2.7.7.6"/>
    </reaction>
</comment>
<dbReference type="InterPro" id="IPR011260">
    <property type="entry name" value="RNAP_asu_C"/>
</dbReference>
<accession>A0A9Q7A5C7</accession>
<evidence type="ECO:0000256" key="11">
    <source>
        <dbReference type="ARBA" id="ARBA00066029"/>
    </source>
</evidence>
<dbReference type="GO" id="GO:0006351">
    <property type="term" value="P:DNA-templated transcription"/>
    <property type="evidence" value="ECO:0007669"/>
    <property type="project" value="UniProtKB-UniRule"/>
</dbReference>
<dbReference type="GO" id="GO:0000428">
    <property type="term" value="C:DNA-directed RNA polymerase complex"/>
    <property type="evidence" value="ECO:0007669"/>
    <property type="project" value="UniProtKB-KW"/>
</dbReference>
<dbReference type="EMBL" id="CP072943">
    <property type="protein sequence ID" value="QTX31500.1"/>
    <property type="molecule type" value="Genomic_DNA"/>
</dbReference>
<evidence type="ECO:0000256" key="7">
    <source>
        <dbReference type="ARBA" id="ARBA00023163"/>
    </source>
</evidence>
<dbReference type="SUPFAM" id="SSF47789">
    <property type="entry name" value="C-terminal domain of RNA polymerase alpha subunit"/>
    <property type="match status" value="1"/>
</dbReference>
<dbReference type="Gene3D" id="1.10.150.20">
    <property type="entry name" value="5' to 3' exonuclease, C-terminal subdomain"/>
    <property type="match status" value="1"/>
</dbReference>
<comment type="similarity">
    <text evidence="1 12">Belongs to the RNA polymerase alpha chain family.</text>
</comment>
<dbReference type="KEGG" id="aram:KAR29_08985"/>
<evidence type="ECO:0000256" key="4">
    <source>
        <dbReference type="ARBA" id="ARBA00022478"/>
    </source>
</evidence>
<evidence type="ECO:0000259" key="13">
    <source>
        <dbReference type="SMART" id="SM00662"/>
    </source>
</evidence>
<dbReference type="GO" id="GO:0046983">
    <property type="term" value="F:protein dimerization activity"/>
    <property type="evidence" value="ECO:0007669"/>
    <property type="project" value="InterPro"/>
</dbReference>
<dbReference type="EC" id="2.7.7.6" evidence="2 12"/>
<keyword evidence="5 12" id="KW-0808">Transferase</keyword>
<dbReference type="GO" id="GO:0005737">
    <property type="term" value="C:cytoplasm"/>
    <property type="evidence" value="ECO:0007669"/>
    <property type="project" value="UniProtKB-ARBA"/>
</dbReference>
<dbReference type="Pfam" id="PF03118">
    <property type="entry name" value="RNA_pol_A_CTD"/>
    <property type="match status" value="1"/>
</dbReference>
<keyword evidence="4 12" id="KW-0240">DNA-directed RNA polymerase</keyword>
<dbReference type="SUPFAM" id="SSF55257">
    <property type="entry name" value="RBP11-like subunits of RNA polymerase"/>
    <property type="match status" value="1"/>
</dbReference>
<dbReference type="Gene3D" id="3.30.1360.10">
    <property type="entry name" value="RNA polymerase, RBP11-like subunit"/>
    <property type="match status" value="1"/>
</dbReference>
<dbReference type="Pfam" id="PF01000">
    <property type="entry name" value="RNA_pol_A_bac"/>
    <property type="match status" value="1"/>
</dbReference>
<proteinExistence type="inferred from homology"/>
<gene>
    <name evidence="12" type="primary">rpoA</name>
    <name evidence="14" type="ORF">KAR29_08985</name>
</gene>
<dbReference type="HAMAP" id="MF_00059">
    <property type="entry name" value="RNApol_bact_RpoA"/>
    <property type="match status" value="1"/>
</dbReference>
<name>A0A9Q7A5C7_9BACT</name>
<keyword evidence="7 12" id="KW-0804">Transcription</keyword>
<dbReference type="AlphaFoldDB" id="A0A9Q7A5C7"/>
<evidence type="ECO:0000256" key="6">
    <source>
        <dbReference type="ARBA" id="ARBA00022695"/>
    </source>
</evidence>
<evidence type="ECO:0000313" key="14">
    <source>
        <dbReference type="EMBL" id="QTX31500.1"/>
    </source>
</evidence>
<dbReference type="SUPFAM" id="SSF56553">
    <property type="entry name" value="Insert subdomain of RNA polymerase alpha subunit"/>
    <property type="match status" value="1"/>
</dbReference>
<evidence type="ECO:0000256" key="8">
    <source>
        <dbReference type="ARBA" id="ARBA00032524"/>
    </source>
</evidence>
<dbReference type="InterPro" id="IPR036643">
    <property type="entry name" value="RNApol_insert_sf"/>
</dbReference>